<feature type="region of interest" description="Disordered" evidence="1">
    <location>
        <begin position="161"/>
        <end position="186"/>
    </location>
</feature>
<evidence type="ECO:0008006" key="5">
    <source>
        <dbReference type="Google" id="ProtNLM"/>
    </source>
</evidence>
<keyword evidence="2" id="KW-0472">Membrane</keyword>
<evidence type="ECO:0000313" key="3">
    <source>
        <dbReference type="EMBL" id="KAL1509833.1"/>
    </source>
</evidence>
<dbReference type="PANTHER" id="PTHR12300">
    <property type="entry name" value="HVA22-LIKE PROTEINS"/>
    <property type="match status" value="1"/>
</dbReference>
<evidence type="ECO:0000256" key="2">
    <source>
        <dbReference type="SAM" id="Phobius"/>
    </source>
</evidence>
<organism evidence="3 4">
    <name type="scientific">Hypothenemus hampei</name>
    <name type="common">Coffee berry borer</name>
    <dbReference type="NCBI Taxonomy" id="57062"/>
    <lineage>
        <taxon>Eukaryota</taxon>
        <taxon>Metazoa</taxon>
        <taxon>Ecdysozoa</taxon>
        <taxon>Arthropoda</taxon>
        <taxon>Hexapoda</taxon>
        <taxon>Insecta</taxon>
        <taxon>Pterygota</taxon>
        <taxon>Neoptera</taxon>
        <taxon>Endopterygota</taxon>
        <taxon>Coleoptera</taxon>
        <taxon>Polyphaga</taxon>
        <taxon>Cucujiformia</taxon>
        <taxon>Curculionidae</taxon>
        <taxon>Scolytinae</taxon>
        <taxon>Hypothenemus</taxon>
    </lineage>
</organism>
<feature type="compositionally biased region" description="Low complexity" evidence="1">
    <location>
        <begin position="238"/>
        <end position="257"/>
    </location>
</feature>
<feature type="compositionally biased region" description="Basic residues" evidence="1">
    <location>
        <begin position="171"/>
        <end position="181"/>
    </location>
</feature>
<dbReference type="AlphaFoldDB" id="A0ABD1F6N3"/>
<reference evidence="3 4" key="1">
    <citation type="submission" date="2024-05" db="EMBL/GenBank/DDBJ databases">
        <title>Genetic variation in Jamaican populations of the coffee berry borer (Hypothenemus hampei).</title>
        <authorList>
            <person name="Errbii M."/>
            <person name="Myrie A."/>
        </authorList>
    </citation>
    <scope>NUCLEOTIDE SEQUENCE [LARGE SCALE GENOMIC DNA]</scope>
    <source>
        <strain evidence="3">JA-Hopewell-2020-01-JO</strain>
        <tissue evidence="3">Whole body</tissue>
    </source>
</reference>
<feature type="transmembrane region" description="Helical" evidence="2">
    <location>
        <begin position="39"/>
        <end position="62"/>
    </location>
</feature>
<dbReference type="InterPro" id="IPR004345">
    <property type="entry name" value="TB2_DP1_HVA22"/>
</dbReference>
<evidence type="ECO:0000256" key="1">
    <source>
        <dbReference type="SAM" id="MobiDB-lite"/>
    </source>
</evidence>
<keyword evidence="2" id="KW-1133">Transmembrane helix</keyword>
<proteinExistence type="predicted"/>
<feature type="transmembrane region" description="Helical" evidence="2">
    <location>
        <begin position="6"/>
        <end position="27"/>
    </location>
</feature>
<comment type="caution">
    <text evidence="3">The sequence shown here is derived from an EMBL/GenBank/DDBJ whole genome shotgun (WGS) entry which is preliminary data.</text>
</comment>
<feature type="region of interest" description="Disordered" evidence="1">
    <location>
        <begin position="464"/>
        <end position="486"/>
    </location>
</feature>
<name>A0ABD1F6N3_HYPHA</name>
<dbReference type="Pfam" id="PF03134">
    <property type="entry name" value="TB2_DP1_HVA22"/>
    <property type="match status" value="1"/>
</dbReference>
<accession>A0ABD1F6N3</accession>
<feature type="region of interest" description="Disordered" evidence="1">
    <location>
        <begin position="231"/>
        <end position="307"/>
    </location>
</feature>
<sequence>MISSIISRVVILVFGTLYPAYASYKAVKTKNVKEYVKWMMYWIVFALFTSTETFTDIFLSWFPFYYEIKIILVIWLLSPATKGSSILYRKFVHPMLSSREHEIDEYISKAKEQSYKQVLDLGQKGVTVLMQTALKGGGGIVNQLRKSYSLGDLANSTDQNDGICSLDPPLTRRRKTGRSPHRSISTSSASVYFSEVDLGDKGNTTDIGVAEDISSGYSSGEIYATHQPLKLQARESVSSQRTGSLTRSRSTRATSRSGLPKKTVTSDDSDENEVFETNIVFNKDRQSEKKHESSSSESEFFDIPDNSNTGVDLHGKTFRISNSSNTSQITLNSELPLLKSNRIDVIAAAHGYESDSKITACKNDPFSTLNHNLAKLALNFSSFHPPINPTTFNKIKEVDMENRGGKYNKKQAPLPPRPTHKVSQGSPIKATLVLQPGVVRHLSLSAESLNKEIFLNYSPKVRRKSRNLSPVSRSSKSSEESKAGNALKKMLKLPRKMAQLNISGKVKEKRNSFNEFFHVKKLVDTKTKSKSASNLELNLDKRSNSQVSIRSLTDSPMAHRRTTQVPHCLVLRSQPKRKPFETLI</sequence>
<keyword evidence="2" id="KW-0812">Transmembrane</keyword>
<dbReference type="PANTHER" id="PTHR12300:SF117">
    <property type="entry name" value="LP05237P-RELATED"/>
    <property type="match status" value="1"/>
</dbReference>
<dbReference type="Proteomes" id="UP001566132">
    <property type="component" value="Unassembled WGS sequence"/>
</dbReference>
<protein>
    <recommendedName>
        <fullName evidence="5">Receptor expression-enhancing protein</fullName>
    </recommendedName>
</protein>
<feature type="compositionally biased region" description="Basic and acidic residues" evidence="1">
    <location>
        <begin position="282"/>
        <end position="294"/>
    </location>
</feature>
<evidence type="ECO:0000313" key="4">
    <source>
        <dbReference type="Proteomes" id="UP001566132"/>
    </source>
</evidence>
<keyword evidence="4" id="KW-1185">Reference proteome</keyword>
<dbReference type="EMBL" id="JBDJPC010000003">
    <property type="protein sequence ID" value="KAL1509833.1"/>
    <property type="molecule type" value="Genomic_DNA"/>
</dbReference>
<gene>
    <name evidence="3" type="ORF">ABEB36_004510</name>
</gene>